<dbReference type="GeneID" id="30033543"/>
<feature type="domain" description="Kinesin motor" evidence="17">
    <location>
        <begin position="41"/>
        <end position="390"/>
    </location>
</feature>
<evidence type="ECO:0000313" key="18">
    <source>
        <dbReference type="EMBL" id="ANB13419.1"/>
    </source>
</evidence>
<evidence type="ECO:0000256" key="10">
    <source>
        <dbReference type="ARBA" id="ARBA00023212"/>
    </source>
</evidence>
<dbReference type="FunFam" id="3.40.850.10:FF:000051">
    <property type="entry name" value="Kinesin-like protein bimC"/>
    <property type="match status" value="1"/>
</dbReference>
<comment type="subcellular location">
    <subcellularLocation>
        <location evidence="1">Cytoplasm</location>
        <location evidence="1">Cytoskeleton</location>
        <location evidence="1">Spindle</location>
    </subcellularLocation>
</comment>
<evidence type="ECO:0000256" key="2">
    <source>
        <dbReference type="ARBA" id="ARBA00022490"/>
    </source>
</evidence>
<dbReference type="PROSITE" id="PS00411">
    <property type="entry name" value="KINESIN_MOTOR_1"/>
    <property type="match status" value="1"/>
</dbReference>
<dbReference type="KEGG" id="slb:AWJ20_1710"/>
<evidence type="ECO:0000256" key="16">
    <source>
        <dbReference type="SAM" id="Coils"/>
    </source>
</evidence>
<keyword evidence="6" id="KW-0498">Mitosis</keyword>
<dbReference type="GO" id="GO:0008017">
    <property type="term" value="F:microtubule binding"/>
    <property type="evidence" value="ECO:0007669"/>
    <property type="project" value="InterPro"/>
</dbReference>
<dbReference type="PANTHER" id="PTHR47970:SF12">
    <property type="entry name" value="KINESIN FAMILY MEMBER 11"/>
    <property type="match status" value="1"/>
</dbReference>
<dbReference type="AlphaFoldDB" id="A0A167DXN9"/>
<evidence type="ECO:0000256" key="5">
    <source>
        <dbReference type="ARBA" id="ARBA00022741"/>
    </source>
</evidence>
<dbReference type="InterPro" id="IPR047241">
    <property type="entry name" value="KIF11-like_kin_motor_dom"/>
</dbReference>
<dbReference type="GO" id="GO:0005876">
    <property type="term" value="C:spindle microtubule"/>
    <property type="evidence" value="ECO:0007669"/>
    <property type="project" value="TreeGrafter"/>
</dbReference>
<keyword evidence="8 16" id="KW-0175">Coiled coil</keyword>
<evidence type="ECO:0000256" key="9">
    <source>
        <dbReference type="ARBA" id="ARBA00023175"/>
    </source>
</evidence>
<comment type="function">
    <text evidence="13">Required for assembly of the mitotic spindle. Interacts with spindle microtubules to produce an outwardly directed force acting upon the poles. Following spindle assembly, CIN8 and KIP1 apparently act to oppose a force that draws separated poles back together. This force seems to be mediate by KAR3.</text>
</comment>
<dbReference type="RefSeq" id="XP_018735896.1">
    <property type="nucleotide sequence ID" value="XM_018878611.1"/>
</dbReference>
<dbReference type="InterPro" id="IPR019821">
    <property type="entry name" value="Kinesin_motor_CS"/>
</dbReference>
<dbReference type="PANTHER" id="PTHR47970">
    <property type="entry name" value="KINESIN-LIKE PROTEIN KIF11"/>
    <property type="match status" value="1"/>
</dbReference>
<gene>
    <name evidence="18" type="primary">KIP1</name>
    <name evidence="18" type="ORF">AWJ20_1710</name>
</gene>
<proteinExistence type="inferred from homology"/>
<dbReference type="SMART" id="SM00129">
    <property type="entry name" value="KISc"/>
    <property type="match status" value="1"/>
</dbReference>
<dbReference type="PROSITE" id="PS50067">
    <property type="entry name" value="KINESIN_MOTOR_2"/>
    <property type="match status" value="1"/>
</dbReference>
<dbReference type="GO" id="GO:0051301">
    <property type="term" value="P:cell division"/>
    <property type="evidence" value="ECO:0007669"/>
    <property type="project" value="UniProtKB-KW"/>
</dbReference>
<evidence type="ECO:0000256" key="14">
    <source>
        <dbReference type="ARBA" id="ARBA00074599"/>
    </source>
</evidence>
<sequence>MRTSAVPRGPVVPSRMSKVIPRPSTVSSSSFTSNDSTEGSNIRVVVRCRGRNDREVRAKSRVVVDTSISKTDVAVRIGEDVSSTNIKTYSVDHVFGPEVDQVMVFEEVIAPIVDDLYSGMNCTVFAYGQTGTGKTYTMSGDDSTNLDTCAYEAGIIPRVLFKLFADVASRGYDYAVTCSFVELYNEELKDLLVDEDEAPKKLRLFDDSGSSFNGSKRPMTPSAGSGVTLNGLSEHNITSAISGLKVLQNGLRKRQVAATKMNDYSSRSHTIFCISLAIDTDGSGEFITRSKINLVDLAGSENIGKSGAENKRAREAGMINQSLLTLGRVINSLVDKSPHIPYRESKLTRLLQDSLGGRTKTCIIATISPASVNIEETLSTLEYASRAKNIKNKPQVNNAISKKALLSDYNNEMEKLRLDLSATRKKNGIFLDPDNFKEINADRESQKMLLNDQQRKLDTLDRQLKSAREQLDKTKQELLNKTRELQTASSELDQTISSLESTESSLRQTRRALNKETILRKAHANTEDELHSIGGALIKSLDETLKDVSILQDKLTNIRSTQSQVSTVVSDSSSKIIDQVHRLQSRFEDYHGRQREIADSLYQTISALVEDECTRLEDTSSFLKDSFVNIGILQDDLINTTSKSNAHSKQLSDQAAKIKENVISNIQKGFLEQVRKSMATFTASLSKELEGFNNEIQQPLSALVGEFESHAQMRQNHYSTQDEKLKNLKNAIESTLSPDTLTKYHDAGMRRLEQALEEEKKKAAAEKQDLLANISALFDKFTTESNNRLMSSMQSTTRTAVVNSVTSLQKQADIWGKDIDDIGQSASAFRDSTNLADQVMNKQLRTILSTLATSNQRVGLVSSQLQDESQSAMNSGLAAIGNQIKALDEFLQQAGGASDEHNLAVRKGVEELCQRVEHAFTYLDQHLTNLNNNVRSHTESDGNQWAQELTSSWRSVQEDCISGLRHILHQVGTLKDGIDNSRDMSDGNTPKRRKVEFARVLPNTKSLGEEQVESESIDTTSLQRQPLEDVTNEIESNSVLLPIEEAKGLPVLFEAGEKTRIPIKPPAMRLRPTTGRSTRRN</sequence>
<evidence type="ECO:0000259" key="17">
    <source>
        <dbReference type="PROSITE" id="PS50067"/>
    </source>
</evidence>
<evidence type="ECO:0000256" key="15">
    <source>
        <dbReference type="PROSITE-ProRule" id="PRU00283"/>
    </source>
</evidence>
<dbReference type="GO" id="GO:0000073">
    <property type="term" value="P:initial mitotic spindle pole body separation"/>
    <property type="evidence" value="ECO:0007669"/>
    <property type="project" value="TreeGrafter"/>
</dbReference>
<dbReference type="InterPro" id="IPR047149">
    <property type="entry name" value="KIF11-like"/>
</dbReference>
<evidence type="ECO:0000256" key="13">
    <source>
        <dbReference type="ARBA" id="ARBA00059896"/>
    </source>
</evidence>
<dbReference type="CDD" id="cd01364">
    <property type="entry name" value="KISc_BimC_Eg5"/>
    <property type="match status" value="1"/>
</dbReference>
<dbReference type="PRINTS" id="PR00380">
    <property type="entry name" value="KINESINHEAVY"/>
</dbReference>
<keyword evidence="19" id="KW-1185">Reference proteome</keyword>
<dbReference type="Proteomes" id="UP000189580">
    <property type="component" value="Chromosome a"/>
</dbReference>
<feature type="coiled-coil region" evidence="16">
    <location>
        <begin position="406"/>
        <end position="516"/>
    </location>
</feature>
<dbReference type="GO" id="GO:0007018">
    <property type="term" value="P:microtubule-based movement"/>
    <property type="evidence" value="ECO:0007669"/>
    <property type="project" value="InterPro"/>
</dbReference>
<dbReference type="EMBL" id="CP014501">
    <property type="protein sequence ID" value="ANB13419.1"/>
    <property type="molecule type" value="Genomic_DNA"/>
</dbReference>
<evidence type="ECO:0000256" key="8">
    <source>
        <dbReference type="ARBA" id="ARBA00023054"/>
    </source>
</evidence>
<evidence type="ECO:0000256" key="1">
    <source>
        <dbReference type="ARBA" id="ARBA00004186"/>
    </source>
</evidence>
<evidence type="ECO:0000256" key="6">
    <source>
        <dbReference type="ARBA" id="ARBA00022776"/>
    </source>
</evidence>
<reference evidence="18 19" key="1">
    <citation type="submission" date="2016-02" db="EMBL/GenBank/DDBJ databases">
        <title>Complete genome sequence and transcriptome regulation of the pentose utilising yeast Sugiyamaella lignohabitans.</title>
        <authorList>
            <person name="Bellasio M."/>
            <person name="Peymann A."/>
            <person name="Valli M."/>
            <person name="Sipitzky M."/>
            <person name="Graf A."/>
            <person name="Sauer M."/>
            <person name="Marx H."/>
            <person name="Mattanovich D."/>
        </authorList>
    </citation>
    <scope>NUCLEOTIDE SEQUENCE [LARGE SCALE GENOMIC DNA]</scope>
    <source>
        <strain evidence="18 19">CBS 10342</strain>
    </source>
</reference>
<keyword evidence="11" id="KW-0131">Cell cycle</keyword>
<accession>A0A167DXN9</accession>
<dbReference type="Pfam" id="PF00225">
    <property type="entry name" value="Kinesin"/>
    <property type="match status" value="1"/>
</dbReference>
<dbReference type="SUPFAM" id="SSF52540">
    <property type="entry name" value="P-loop containing nucleoside triphosphate hydrolases"/>
    <property type="match status" value="1"/>
</dbReference>
<keyword evidence="7 15" id="KW-0067">ATP-binding</keyword>
<evidence type="ECO:0000313" key="19">
    <source>
        <dbReference type="Proteomes" id="UP000189580"/>
    </source>
</evidence>
<dbReference type="InterPro" id="IPR036961">
    <property type="entry name" value="Kinesin_motor_dom_sf"/>
</dbReference>
<keyword evidence="4" id="KW-0493">Microtubule</keyword>
<evidence type="ECO:0000256" key="4">
    <source>
        <dbReference type="ARBA" id="ARBA00022701"/>
    </source>
</evidence>
<dbReference type="GO" id="GO:0005524">
    <property type="term" value="F:ATP binding"/>
    <property type="evidence" value="ECO:0007669"/>
    <property type="project" value="UniProtKB-UniRule"/>
</dbReference>
<dbReference type="GO" id="GO:0072686">
    <property type="term" value="C:mitotic spindle"/>
    <property type="evidence" value="ECO:0007669"/>
    <property type="project" value="TreeGrafter"/>
</dbReference>
<feature type="binding site" evidence="15">
    <location>
        <begin position="128"/>
        <end position="135"/>
    </location>
    <ligand>
        <name>ATP</name>
        <dbReference type="ChEBI" id="CHEBI:30616"/>
    </ligand>
</feature>
<evidence type="ECO:0000256" key="3">
    <source>
        <dbReference type="ARBA" id="ARBA00022618"/>
    </source>
</evidence>
<keyword evidence="9 15" id="KW-0505">Motor protein</keyword>
<keyword evidence="2" id="KW-0963">Cytoplasm</keyword>
<dbReference type="Gene3D" id="3.40.850.10">
    <property type="entry name" value="Kinesin motor domain"/>
    <property type="match status" value="1"/>
</dbReference>
<organism evidence="18 19">
    <name type="scientific">Sugiyamaella lignohabitans</name>
    <dbReference type="NCBI Taxonomy" id="796027"/>
    <lineage>
        <taxon>Eukaryota</taxon>
        <taxon>Fungi</taxon>
        <taxon>Dikarya</taxon>
        <taxon>Ascomycota</taxon>
        <taxon>Saccharomycotina</taxon>
        <taxon>Dipodascomycetes</taxon>
        <taxon>Dipodascales</taxon>
        <taxon>Trichomonascaceae</taxon>
        <taxon>Sugiyamaella</taxon>
    </lineage>
</organism>
<comment type="similarity">
    <text evidence="12">Belongs to the TRAFAC class myosin-kinesin ATPase superfamily. Kinesin family. KIN-5/BimC subfamily.</text>
</comment>
<evidence type="ECO:0000256" key="12">
    <source>
        <dbReference type="ARBA" id="ARBA00034704"/>
    </source>
</evidence>
<dbReference type="InterPro" id="IPR027417">
    <property type="entry name" value="P-loop_NTPase"/>
</dbReference>
<dbReference type="InterPro" id="IPR001752">
    <property type="entry name" value="Kinesin_motor_dom"/>
</dbReference>
<dbReference type="GO" id="GO:0005634">
    <property type="term" value="C:nucleus"/>
    <property type="evidence" value="ECO:0007669"/>
    <property type="project" value="TreeGrafter"/>
</dbReference>
<dbReference type="GO" id="GO:0008574">
    <property type="term" value="F:plus-end-directed microtubule motor activity"/>
    <property type="evidence" value="ECO:0007669"/>
    <property type="project" value="TreeGrafter"/>
</dbReference>
<dbReference type="OrthoDB" id="3176171at2759"/>
<evidence type="ECO:0000256" key="11">
    <source>
        <dbReference type="ARBA" id="ARBA00023306"/>
    </source>
</evidence>
<keyword evidence="10" id="KW-0206">Cytoskeleton</keyword>
<keyword evidence="5 15" id="KW-0547">Nucleotide-binding</keyword>
<protein>
    <recommendedName>
        <fullName evidence="14">Kinesin-like protein KIP1</fullName>
    </recommendedName>
</protein>
<evidence type="ECO:0000256" key="7">
    <source>
        <dbReference type="ARBA" id="ARBA00022840"/>
    </source>
</evidence>
<keyword evidence="3" id="KW-0132">Cell division</keyword>
<name>A0A167DXN9_9ASCO</name>